<name>A0A6B2LPY0_9EUKA</name>
<keyword evidence="4 6" id="KW-0333">Golgi apparatus</keyword>
<evidence type="ECO:0000256" key="1">
    <source>
        <dbReference type="ARBA" id="ARBA00022448"/>
    </source>
</evidence>
<sequence length="134" mass="15547">MYIFDRNDKCIFYREWERSKSRPDNVKEEEQLMVGLLKALKSFVSKTTPTESAVFDNYATSTYKLHYFESGTGIKFVLISDPKTASLGQELREIYRDYYVEYISKNPLYKLGSPINCASFTVAIDKFIKGLTSF</sequence>
<evidence type="ECO:0000256" key="2">
    <source>
        <dbReference type="ARBA" id="ARBA00022824"/>
    </source>
</evidence>
<dbReference type="CDD" id="cd14855">
    <property type="entry name" value="TRAPPC1_MUM2"/>
    <property type="match status" value="1"/>
</dbReference>
<evidence type="ECO:0000256" key="4">
    <source>
        <dbReference type="ARBA" id="ARBA00023034"/>
    </source>
</evidence>
<reference evidence="7" key="1">
    <citation type="journal article" date="2020" name="J. Eukaryot. Microbiol.">
        <title>De novo Sequencing, Assembly and Annotation of the Transcriptome for the Free-Living Testate Amoeba Arcella intermedia.</title>
        <authorList>
            <person name="Ribeiro G.M."/>
            <person name="Porfirio-Sousa A.L."/>
            <person name="Maurer-Alcala X.X."/>
            <person name="Katz L.A."/>
            <person name="Lahr D.J.G."/>
        </authorList>
    </citation>
    <scope>NUCLEOTIDE SEQUENCE</scope>
</reference>
<dbReference type="SUPFAM" id="SSF64356">
    <property type="entry name" value="SNARE-like"/>
    <property type="match status" value="1"/>
</dbReference>
<dbReference type="GO" id="GO:0005783">
    <property type="term" value="C:endoplasmic reticulum"/>
    <property type="evidence" value="ECO:0007669"/>
    <property type="project" value="UniProtKB-SubCell"/>
</dbReference>
<dbReference type="PANTHER" id="PTHR23249">
    <property type="entry name" value="TRAFFICKING PROTEIN PARTICLE COMPLEX SUBUNIT"/>
    <property type="match status" value="1"/>
</dbReference>
<comment type="similarity">
    <text evidence="5">Belongs to the TRAPP small subunits family. BET5 subfamily.</text>
</comment>
<evidence type="ECO:0000256" key="6">
    <source>
        <dbReference type="RuleBase" id="RU366065"/>
    </source>
</evidence>
<dbReference type="SMART" id="SM01399">
    <property type="entry name" value="Sybindin"/>
    <property type="match status" value="1"/>
</dbReference>
<dbReference type="InterPro" id="IPR007233">
    <property type="entry name" value="TRAPPC"/>
</dbReference>
<dbReference type="GO" id="GO:0030008">
    <property type="term" value="C:TRAPP complex"/>
    <property type="evidence" value="ECO:0007669"/>
    <property type="project" value="UniProtKB-UniRule"/>
</dbReference>
<comment type="subunit">
    <text evidence="6">Part of the multisubunit transport protein particle (TRAPP) complex.</text>
</comment>
<dbReference type="Gene3D" id="3.30.450.70">
    <property type="match status" value="1"/>
</dbReference>
<dbReference type="PANTHER" id="PTHR23249:SF16">
    <property type="entry name" value="TRAFFICKING PROTEIN PARTICLE COMPLEX SUBUNIT 1"/>
    <property type="match status" value="1"/>
</dbReference>
<dbReference type="InterPro" id="IPR011012">
    <property type="entry name" value="Longin-like_dom_sf"/>
</dbReference>
<evidence type="ECO:0000256" key="3">
    <source>
        <dbReference type="ARBA" id="ARBA00022892"/>
    </source>
</evidence>
<accession>A0A6B2LPY0</accession>
<proteinExistence type="inferred from homology"/>
<keyword evidence="3 6" id="KW-0931">ER-Golgi transport</keyword>
<evidence type="ECO:0000256" key="5">
    <source>
        <dbReference type="ARBA" id="ARBA00038167"/>
    </source>
</evidence>
<evidence type="ECO:0000313" key="7">
    <source>
        <dbReference type="EMBL" id="NDV39182.1"/>
    </source>
</evidence>
<dbReference type="GO" id="GO:0006888">
    <property type="term" value="P:endoplasmic reticulum to Golgi vesicle-mediated transport"/>
    <property type="evidence" value="ECO:0007669"/>
    <property type="project" value="UniProtKB-UniRule"/>
</dbReference>
<keyword evidence="2 6" id="KW-0256">Endoplasmic reticulum</keyword>
<comment type="subcellular location">
    <subcellularLocation>
        <location evidence="6">Endoplasmic reticulum</location>
    </subcellularLocation>
    <subcellularLocation>
        <location evidence="6">Golgi apparatus</location>
        <location evidence="6">cis-Golgi network</location>
    </subcellularLocation>
</comment>
<dbReference type="AlphaFoldDB" id="A0A6B2LPY0"/>
<keyword evidence="1 6" id="KW-0813">Transport</keyword>
<dbReference type="GO" id="GO:0005794">
    <property type="term" value="C:Golgi apparatus"/>
    <property type="evidence" value="ECO:0007669"/>
    <property type="project" value="UniProtKB-SubCell"/>
</dbReference>
<dbReference type="Pfam" id="PF04099">
    <property type="entry name" value="Sybindin"/>
    <property type="match status" value="1"/>
</dbReference>
<organism evidence="7">
    <name type="scientific">Arcella intermedia</name>
    <dbReference type="NCBI Taxonomy" id="1963864"/>
    <lineage>
        <taxon>Eukaryota</taxon>
        <taxon>Amoebozoa</taxon>
        <taxon>Tubulinea</taxon>
        <taxon>Elardia</taxon>
        <taxon>Arcellinida</taxon>
        <taxon>Sphaerothecina</taxon>
        <taxon>Arcellidae</taxon>
        <taxon>Arcella</taxon>
    </lineage>
</organism>
<dbReference type="EMBL" id="GIBP01010213">
    <property type="protein sequence ID" value="NDV39182.1"/>
    <property type="molecule type" value="Transcribed_RNA"/>
</dbReference>
<protein>
    <recommendedName>
        <fullName evidence="6">Trafficking protein particle complex subunit</fullName>
    </recommendedName>
</protein>